<dbReference type="InterPro" id="IPR027640">
    <property type="entry name" value="Kinesin-like_fam"/>
</dbReference>
<dbReference type="SUPFAM" id="SSF52540">
    <property type="entry name" value="P-loop containing nucleoside triphosphate hydrolases"/>
    <property type="match status" value="1"/>
</dbReference>
<dbReference type="GO" id="GO:0007017">
    <property type="term" value="P:microtubule-based process"/>
    <property type="evidence" value="ECO:0000318"/>
    <property type="project" value="GO_Central"/>
</dbReference>
<evidence type="ECO:0000259" key="6">
    <source>
        <dbReference type="PROSITE" id="PS50067"/>
    </source>
</evidence>
<dbReference type="EMBL" id="CM001221">
    <property type="protein sequence ID" value="AET00846.2"/>
    <property type="molecule type" value="Genomic_DNA"/>
</dbReference>
<dbReference type="STRING" id="3880.G7K4S6"/>
<dbReference type="GO" id="GO:0003777">
    <property type="term" value="F:microtubule motor activity"/>
    <property type="evidence" value="ECO:0007669"/>
    <property type="project" value="InterPro"/>
</dbReference>
<dbReference type="SMART" id="SM00033">
    <property type="entry name" value="CH"/>
    <property type="match status" value="1"/>
</dbReference>
<dbReference type="CDD" id="cd21203">
    <property type="entry name" value="CH_AtKIN14-like"/>
    <property type="match status" value="1"/>
</dbReference>
<evidence type="ECO:0000256" key="4">
    <source>
        <dbReference type="SAM" id="MobiDB-lite"/>
    </source>
</evidence>
<name>G7K4S6_MEDTR</name>
<comment type="similarity">
    <text evidence="1">Belongs to the TRAFAC class myosin-kinesin ATPase superfamily. Kinesin family. KIN-14 subfamily.</text>
</comment>
<evidence type="ECO:0000313" key="8">
    <source>
        <dbReference type="EnsemblPlants" id="AET00846"/>
    </source>
</evidence>
<dbReference type="Gene3D" id="1.10.418.10">
    <property type="entry name" value="Calponin-like domain"/>
    <property type="match status" value="1"/>
</dbReference>
<evidence type="ECO:0000313" key="7">
    <source>
        <dbReference type="EMBL" id="AET00846.2"/>
    </source>
</evidence>
<dbReference type="InterPro" id="IPR036872">
    <property type="entry name" value="CH_dom_sf"/>
</dbReference>
<dbReference type="HOGENOM" id="CLU_001485_0_0_1"/>
<dbReference type="Pfam" id="PF00307">
    <property type="entry name" value="CH"/>
    <property type="match status" value="1"/>
</dbReference>
<accession>A0A0C3XV07</accession>
<dbReference type="PROSITE" id="PS50067">
    <property type="entry name" value="KINESIN_MOTOR_2"/>
    <property type="match status" value="1"/>
</dbReference>
<feature type="region of interest" description="Disordered" evidence="4">
    <location>
        <begin position="1103"/>
        <end position="1127"/>
    </location>
</feature>
<keyword evidence="9" id="KW-1185">Reference proteome</keyword>
<dbReference type="FunFam" id="1.10.418.10:FF:000067">
    <property type="entry name" value="kinesin-like protein KIN-14F"/>
    <property type="match status" value="1"/>
</dbReference>
<dbReference type="PROSITE" id="PS50021">
    <property type="entry name" value="CH"/>
    <property type="match status" value="1"/>
</dbReference>
<dbReference type="PANTHER" id="PTHR47972:SF13">
    <property type="entry name" value="HEAVY CHAIN, PUTATIVE-RELATED"/>
    <property type="match status" value="1"/>
</dbReference>
<feature type="compositionally biased region" description="Polar residues" evidence="4">
    <location>
        <begin position="801"/>
        <end position="811"/>
    </location>
</feature>
<dbReference type="PRINTS" id="PR00380">
    <property type="entry name" value="KINESINHEAVY"/>
</dbReference>
<protein>
    <submittedName>
        <fullName evidence="7">Kinesin heavy chain, putative</fullName>
    </submittedName>
</protein>
<dbReference type="CDD" id="cd01366">
    <property type="entry name" value="KISc_C_terminal"/>
    <property type="match status" value="1"/>
</dbReference>
<reference evidence="7 9" key="1">
    <citation type="journal article" date="2011" name="Nature">
        <title>The Medicago genome provides insight into the evolution of rhizobial symbioses.</title>
        <authorList>
            <person name="Young N.D."/>
            <person name="Debelle F."/>
            <person name="Oldroyd G.E."/>
            <person name="Geurts R."/>
            <person name="Cannon S.B."/>
            <person name="Udvardi M.K."/>
            <person name="Benedito V.A."/>
            <person name="Mayer K.F."/>
            <person name="Gouzy J."/>
            <person name="Schoof H."/>
            <person name="Van de Peer Y."/>
            <person name="Proost S."/>
            <person name="Cook D.R."/>
            <person name="Meyers B.C."/>
            <person name="Spannagl M."/>
            <person name="Cheung F."/>
            <person name="De Mita S."/>
            <person name="Krishnakumar V."/>
            <person name="Gundlach H."/>
            <person name="Zhou S."/>
            <person name="Mudge J."/>
            <person name="Bharti A.K."/>
            <person name="Murray J.D."/>
            <person name="Naoumkina M.A."/>
            <person name="Rosen B."/>
            <person name="Silverstein K.A."/>
            <person name="Tang H."/>
            <person name="Rombauts S."/>
            <person name="Zhao P.X."/>
            <person name="Zhou P."/>
            <person name="Barbe V."/>
            <person name="Bardou P."/>
            <person name="Bechner M."/>
            <person name="Bellec A."/>
            <person name="Berger A."/>
            <person name="Berges H."/>
            <person name="Bidwell S."/>
            <person name="Bisseling T."/>
            <person name="Choisne N."/>
            <person name="Couloux A."/>
            <person name="Denny R."/>
            <person name="Deshpande S."/>
            <person name="Dai X."/>
            <person name="Doyle J.J."/>
            <person name="Dudez A.M."/>
            <person name="Farmer A.D."/>
            <person name="Fouteau S."/>
            <person name="Franken C."/>
            <person name="Gibelin C."/>
            <person name="Gish J."/>
            <person name="Goldstein S."/>
            <person name="Gonzalez A.J."/>
            <person name="Green P.J."/>
            <person name="Hallab A."/>
            <person name="Hartog M."/>
            <person name="Hua A."/>
            <person name="Humphray S.J."/>
            <person name="Jeong D.H."/>
            <person name="Jing Y."/>
            <person name="Jocker A."/>
            <person name="Kenton S.M."/>
            <person name="Kim D.J."/>
            <person name="Klee K."/>
            <person name="Lai H."/>
            <person name="Lang C."/>
            <person name="Lin S."/>
            <person name="Macmil S.L."/>
            <person name="Magdelenat G."/>
            <person name="Matthews L."/>
            <person name="McCorrison J."/>
            <person name="Monaghan E.L."/>
            <person name="Mun J.H."/>
            <person name="Najar F.Z."/>
            <person name="Nicholson C."/>
            <person name="Noirot C."/>
            <person name="O'Bleness M."/>
            <person name="Paule C.R."/>
            <person name="Poulain J."/>
            <person name="Prion F."/>
            <person name="Qin B."/>
            <person name="Qu C."/>
            <person name="Retzel E.F."/>
            <person name="Riddle C."/>
            <person name="Sallet E."/>
            <person name="Samain S."/>
            <person name="Samson N."/>
            <person name="Sanders I."/>
            <person name="Saurat O."/>
            <person name="Scarpelli C."/>
            <person name="Schiex T."/>
            <person name="Segurens B."/>
            <person name="Severin A.J."/>
            <person name="Sherrier D.J."/>
            <person name="Shi R."/>
            <person name="Sims S."/>
            <person name="Singer S.R."/>
            <person name="Sinharoy S."/>
            <person name="Sterck L."/>
            <person name="Viollet A."/>
            <person name="Wang B.B."/>
            <person name="Wang K."/>
            <person name="Wang M."/>
            <person name="Wang X."/>
            <person name="Warfsmann J."/>
            <person name="Weissenbach J."/>
            <person name="White D.D."/>
            <person name="White J.D."/>
            <person name="Wiley G.B."/>
            <person name="Wincker P."/>
            <person name="Xing Y."/>
            <person name="Yang L."/>
            <person name="Yao Z."/>
            <person name="Ying F."/>
            <person name="Zhai J."/>
            <person name="Zhou L."/>
            <person name="Zuber A."/>
            <person name="Denarie J."/>
            <person name="Dixon R.A."/>
            <person name="May G.D."/>
            <person name="Schwartz D.C."/>
            <person name="Rogers J."/>
            <person name="Quetier F."/>
            <person name="Town C.D."/>
            <person name="Roe B.A."/>
        </authorList>
    </citation>
    <scope>NUCLEOTIDE SEQUENCE [LARGE SCALE GENOMIC DNA]</scope>
    <source>
        <strain evidence="7">A17</strain>
        <strain evidence="8 9">cv. Jemalong A17</strain>
    </source>
</reference>
<reference evidence="7 9" key="2">
    <citation type="journal article" date="2014" name="BMC Genomics">
        <title>An improved genome release (version Mt4.0) for the model legume Medicago truncatula.</title>
        <authorList>
            <person name="Tang H."/>
            <person name="Krishnakumar V."/>
            <person name="Bidwell S."/>
            <person name="Rosen B."/>
            <person name="Chan A."/>
            <person name="Zhou S."/>
            <person name="Gentzbittel L."/>
            <person name="Childs K.L."/>
            <person name="Yandell M."/>
            <person name="Gundlach H."/>
            <person name="Mayer K.F."/>
            <person name="Schwartz D.C."/>
            <person name="Town C.D."/>
        </authorList>
    </citation>
    <scope>GENOME REANNOTATION</scope>
    <source>
        <strain evidence="8 9">cv. Jemalong A17</strain>
    </source>
</reference>
<keyword evidence="2 3" id="KW-0505">Motor protein</keyword>
<dbReference type="PaxDb" id="3880-AET00846"/>
<dbReference type="PANTHER" id="PTHR47972">
    <property type="entry name" value="KINESIN-LIKE PROTEIN KLP-3"/>
    <property type="match status" value="1"/>
</dbReference>
<dbReference type="Pfam" id="PF00225">
    <property type="entry name" value="Kinesin"/>
    <property type="match status" value="1"/>
</dbReference>
<dbReference type="GO" id="GO:0008017">
    <property type="term" value="F:microtubule binding"/>
    <property type="evidence" value="ECO:0000318"/>
    <property type="project" value="GO_Central"/>
</dbReference>
<dbReference type="SMART" id="SM00129">
    <property type="entry name" value="KISc"/>
    <property type="match status" value="1"/>
</dbReference>
<feature type="region of interest" description="Disordered" evidence="4">
    <location>
        <begin position="987"/>
        <end position="1007"/>
    </location>
</feature>
<feature type="domain" description="Calponin-homology (CH)" evidence="5">
    <location>
        <begin position="51"/>
        <end position="172"/>
    </location>
</feature>
<dbReference type="Proteomes" id="UP000002051">
    <property type="component" value="Chromosome 5"/>
</dbReference>
<dbReference type="GO" id="GO:0007018">
    <property type="term" value="P:microtubule-based movement"/>
    <property type="evidence" value="ECO:0007669"/>
    <property type="project" value="InterPro"/>
</dbReference>
<dbReference type="FunFam" id="3.40.850.10:FF:000086">
    <property type="entry name" value="kinesin-like protein KIN-14F"/>
    <property type="match status" value="1"/>
</dbReference>
<organism evidence="7 9">
    <name type="scientific">Medicago truncatula</name>
    <name type="common">Barrel medic</name>
    <name type="synonym">Medicago tribuloides</name>
    <dbReference type="NCBI Taxonomy" id="3880"/>
    <lineage>
        <taxon>Eukaryota</taxon>
        <taxon>Viridiplantae</taxon>
        <taxon>Streptophyta</taxon>
        <taxon>Embryophyta</taxon>
        <taxon>Tracheophyta</taxon>
        <taxon>Spermatophyta</taxon>
        <taxon>Magnoliopsida</taxon>
        <taxon>eudicotyledons</taxon>
        <taxon>Gunneridae</taxon>
        <taxon>Pentapetalae</taxon>
        <taxon>rosids</taxon>
        <taxon>fabids</taxon>
        <taxon>Fabales</taxon>
        <taxon>Fabaceae</taxon>
        <taxon>Papilionoideae</taxon>
        <taxon>50 kb inversion clade</taxon>
        <taxon>NPAAA clade</taxon>
        <taxon>Hologalegina</taxon>
        <taxon>IRL clade</taxon>
        <taxon>Trifolieae</taxon>
        <taxon>Medicago</taxon>
    </lineage>
</organism>
<evidence type="ECO:0000259" key="5">
    <source>
        <dbReference type="PROSITE" id="PS50021"/>
    </source>
</evidence>
<proteinExistence type="inferred from homology"/>
<dbReference type="InterPro" id="IPR001715">
    <property type="entry name" value="CH_dom"/>
</dbReference>
<sequence>MPQESSLLSSIFASPSSKRILNLKGSVFNNSEVSEEINDHELAYRKAEEAASRRNEAAEWLREMDNVASSSLSKQPSEEEFCLALRNGLILCNVLNKVNPGAILKVVDNPLPAVQSLEGPAHSAIQYFENMKNFLDAVRDMTLLTFEASDLEKGGSSSKVVDCILCLKGYYEWKLSGGVGVWRYGGTVRIMSFPKETPSSSILGSESADESLDEFQSSQYQQLLEFLHMSPEVSIEETRTASALNFLFDHFGLKLLQAFVRETDEAKDLPLNAMVIDTFLSKIVRDFSTLLVSQGTQLAFFLKKILKSGDSGCLSKREFMEAITLYLNQRSSLTSNDLSKFCTCGGKRESTQHNVNYSAKQAEIIDAQQKQLEGMKYLLADIKREVKQIQFEWDQELSRLESHIKSLEGTSSSYHKVLEENRSLYNQVIDLKGSIRVYCRVRPFLPGQSNGQSTVDYIGENGNIMIVNPLKQGKDARKVFSFNKVFPTNATQEQIYVDTRPLVRSVLDGYNACIFAYGQTGSGKTYTMSGPDLMTEETWGVNYRALQDLFHISKDRADAIKYEVGVQMIEIYNEQVRDLLVSDGSNRRLEIRNNSQLNGLNVPDACLVPVSCTQDVLDLMKIGQRNRAVGATALNERSSRSHSVLTVHVRGMDVVSNSVLKGCLHLVDLAGSERVEKSEAVGERLKEAQHINKSLSALGDVISALAQKSQHIPYRNSKLTQVLQDSLGGHAKTLMFVHINPEINALGETISTLKFAERVASIELGAAKSNKETGEIRELKEEISNIKSALERKENELEQWKTGNARNVTESQKPRAVSPFRMPKYSTSGSMKPENSQRSMDDRSSEAKNYSSGKQRRPRFPSTFMDKDSIPKMSLLSEEKSVSTGRGRSPSPPIRRSISTDRGSVIKSKTKIDNLENQPISKNPFTARTVPVNKSIVTMTMTPHPQEPVKHDFVYEPLFNAQKVSFRKVHREHEEQQVKQPFAAVRQSGVRNSKADNKVKAKHHQRSPFRIQKTDLIPKLIPDMDITGEIVEAPQKCDYSEPENDFTFMESAVNGVLSVKKMRHNISRNSQNHESRRIMQEAEPLSASKVENKLLNVQGRNLKEGTNTSMHEFKRSRSTPRGKTKSNNFQSYKKIINICKLNLELLSELYSRCSMPTANSLVEVVPMSIPEPPPWKKSSKHKAIQNLTPHSSVIYVYQTKLGDSFRNVAVTWCKNLIEHSLSMSVEEPSEENKFTCKIDLASGQSWGKKGLKSFEIEGARVDVYWDFRHAKFSTNPQPCSGYYVALVYKKEVLLLLGDLTNDAYVRTKSKPSSEEATLLCKKENVQGKKLFCTRAMLEEGKPEHDVVIETSLSGPDDPEMWISIDGMLASRIMNLNWKFRGNEIVMVNNLPVQIFWDVHDWLFNDLGSGPAVFIFKPGILETDDSNSRECTERNEDSGSYDLVDENSSTKSFLHFLYAWRMD</sequence>
<evidence type="ECO:0000256" key="3">
    <source>
        <dbReference type="PROSITE-ProRule" id="PRU00283"/>
    </source>
</evidence>
<accession>G7K4S6</accession>
<dbReference type="Pfam" id="PF05910">
    <property type="entry name" value="DUF868"/>
    <property type="match status" value="1"/>
</dbReference>
<feature type="region of interest" description="Disordered" evidence="4">
    <location>
        <begin position="797"/>
        <end position="905"/>
    </location>
</feature>
<dbReference type="InterPro" id="IPR001752">
    <property type="entry name" value="Kinesin_motor_dom"/>
</dbReference>
<dbReference type="eggNOG" id="KOG0239">
    <property type="taxonomic scope" value="Eukaryota"/>
</dbReference>
<feature type="compositionally biased region" description="Polar residues" evidence="4">
    <location>
        <begin position="825"/>
        <end position="838"/>
    </location>
</feature>
<evidence type="ECO:0000313" key="9">
    <source>
        <dbReference type="Proteomes" id="UP000002051"/>
    </source>
</evidence>
<dbReference type="InterPro" id="IPR036961">
    <property type="entry name" value="Kinesin_motor_dom_sf"/>
</dbReference>
<evidence type="ECO:0000256" key="1">
    <source>
        <dbReference type="ARBA" id="ARBA00010899"/>
    </source>
</evidence>
<dbReference type="SUPFAM" id="SSF47576">
    <property type="entry name" value="Calponin-homology domain, CH-domain"/>
    <property type="match status" value="1"/>
</dbReference>
<dbReference type="GO" id="GO:0015630">
    <property type="term" value="C:microtubule cytoskeleton"/>
    <property type="evidence" value="ECO:0000318"/>
    <property type="project" value="GO_Central"/>
</dbReference>
<feature type="compositionally biased region" description="Basic residues" evidence="4">
    <location>
        <begin position="1114"/>
        <end position="1124"/>
    </location>
</feature>
<feature type="domain" description="Kinesin motor" evidence="6">
    <location>
        <begin position="434"/>
        <end position="762"/>
    </location>
</feature>
<evidence type="ECO:0000256" key="2">
    <source>
        <dbReference type="ARBA" id="ARBA00023175"/>
    </source>
</evidence>
<reference evidence="8" key="3">
    <citation type="submission" date="2015-04" db="UniProtKB">
        <authorList>
            <consortium name="EnsemblPlants"/>
        </authorList>
    </citation>
    <scope>IDENTIFICATION</scope>
    <source>
        <strain evidence="8">cv. Jemalong A17</strain>
    </source>
</reference>
<keyword evidence="3" id="KW-0547">Nucleotide-binding</keyword>
<keyword evidence="3" id="KW-0067">ATP-binding</keyword>
<dbReference type="GO" id="GO:0005524">
    <property type="term" value="F:ATP binding"/>
    <property type="evidence" value="ECO:0007669"/>
    <property type="project" value="UniProtKB-UniRule"/>
</dbReference>
<dbReference type="Gene3D" id="3.40.850.10">
    <property type="entry name" value="Kinesin motor domain"/>
    <property type="match status" value="1"/>
</dbReference>
<dbReference type="InterPro" id="IPR027417">
    <property type="entry name" value="P-loop_NTPase"/>
</dbReference>
<feature type="binding site" evidence="3">
    <location>
        <begin position="518"/>
        <end position="525"/>
    </location>
    <ligand>
        <name>ATP</name>
        <dbReference type="ChEBI" id="CHEBI:30616"/>
    </ligand>
</feature>
<dbReference type="EnsemblPlants" id="AET00846">
    <property type="protein sequence ID" value="AET00846"/>
    <property type="gene ID" value="MTR_5g096570"/>
</dbReference>
<dbReference type="InterPro" id="IPR008586">
    <property type="entry name" value="DUF868_pln"/>
</dbReference>
<feature type="compositionally biased region" description="Low complexity" evidence="4">
    <location>
        <begin position="883"/>
        <end position="897"/>
    </location>
</feature>
<gene>
    <name evidence="7" type="ordered locus">MTR_5g096570</name>
</gene>